<evidence type="ECO:0000256" key="1">
    <source>
        <dbReference type="ARBA" id="ARBA00023002"/>
    </source>
</evidence>
<dbReference type="AlphaFoldDB" id="A0A8J7F7Q5"/>
<evidence type="ECO:0000259" key="2">
    <source>
        <dbReference type="Pfam" id="PF01243"/>
    </source>
</evidence>
<dbReference type="Pfam" id="PF01243">
    <property type="entry name" value="PNPOx_N"/>
    <property type="match status" value="1"/>
</dbReference>
<dbReference type="Gene3D" id="2.30.110.10">
    <property type="entry name" value="Electron Transport, Fmn-binding Protein, Chain A"/>
    <property type="match status" value="1"/>
</dbReference>
<dbReference type="InterPro" id="IPR014419">
    <property type="entry name" value="HutZ"/>
</dbReference>
<dbReference type="PANTHER" id="PTHR35176:SF6">
    <property type="entry name" value="HEME OXYGENASE HI_0854-RELATED"/>
    <property type="match status" value="1"/>
</dbReference>
<gene>
    <name evidence="3" type="ORF">IOQ59_05120</name>
</gene>
<name>A0A8J7F7Q5_9GAMM</name>
<dbReference type="GO" id="GO:0070967">
    <property type="term" value="F:coenzyme F420 binding"/>
    <property type="evidence" value="ECO:0007669"/>
    <property type="project" value="TreeGrafter"/>
</dbReference>
<keyword evidence="4" id="KW-1185">Reference proteome</keyword>
<dbReference type="InterPro" id="IPR012349">
    <property type="entry name" value="Split_barrel_FMN-bd"/>
</dbReference>
<organism evidence="3 4">
    <name type="scientific">Pontibacterium sinense</name>
    <dbReference type="NCBI Taxonomy" id="2781979"/>
    <lineage>
        <taxon>Bacteria</taxon>
        <taxon>Pseudomonadati</taxon>
        <taxon>Pseudomonadota</taxon>
        <taxon>Gammaproteobacteria</taxon>
        <taxon>Oceanospirillales</taxon>
        <taxon>Oceanospirillaceae</taxon>
        <taxon>Pontibacterium</taxon>
    </lineage>
</organism>
<dbReference type="InterPro" id="IPR011576">
    <property type="entry name" value="Pyridox_Oxase_N"/>
</dbReference>
<dbReference type="PIRSF" id="PIRSF004633">
    <property type="entry name" value="UCP_PLP_oxd"/>
    <property type="match status" value="1"/>
</dbReference>
<dbReference type="InterPro" id="IPR052019">
    <property type="entry name" value="F420H2_bilvrd_red/Heme_oxyg"/>
</dbReference>
<reference evidence="3" key="1">
    <citation type="submission" date="2020-10" db="EMBL/GenBank/DDBJ databases">
        <title>Bacterium isolated from coastal waters sediment.</title>
        <authorList>
            <person name="Chen R.-J."/>
            <person name="Lu D.-C."/>
            <person name="Zhu K.-L."/>
            <person name="Du Z.-J."/>
        </authorList>
    </citation>
    <scope>NUCLEOTIDE SEQUENCE</scope>
    <source>
        <strain evidence="3">N1Y112</strain>
    </source>
</reference>
<evidence type="ECO:0000313" key="4">
    <source>
        <dbReference type="Proteomes" id="UP000640333"/>
    </source>
</evidence>
<keyword evidence="1" id="KW-0560">Oxidoreductase</keyword>
<protein>
    <submittedName>
        <fullName evidence="3">Pyridoxamine 5'-phosphate oxidase family protein</fullName>
    </submittedName>
</protein>
<dbReference type="EMBL" id="JADEYS010000004">
    <property type="protein sequence ID" value="MBE9396640.1"/>
    <property type="molecule type" value="Genomic_DNA"/>
</dbReference>
<dbReference type="GO" id="GO:0016627">
    <property type="term" value="F:oxidoreductase activity, acting on the CH-CH group of donors"/>
    <property type="evidence" value="ECO:0007669"/>
    <property type="project" value="TreeGrafter"/>
</dbReference>
<dbReference type="PANTHER" id="PTHR35176">
    <property type="entry name" value="HEME OXYGENASE HI_0854-RELATED"/>
    <property type="match status" value="1"/>
</dbReference>
<proteinExistence type="predicted"/>
<dbReference type="Proteomes" id="UP000640333">
    <property type="component" value="Unassembled WGS sequence"/>
</dbReference>
<evidence type="ECO:0000313" key="3">
    <source>
        <dbReference type="EMBL" id="MBE9396640.1"/>
    </source>
</evidence>
<comment type="caution">
    <text evidence="3">The sequence shown here is derived from an EMBL/GenBank/DDBJ whole genome shotgun (WGS) entry which is preliminary data.</text>
</comment>
<feature type="domain" description="Pyridoxamine 5'-phosphate oxidase N-terminal" evidence="2">
    <location>
        <begin position="21"/>
        <end position="144"/>
    </location>
</feature>
<sequence length="171" mass="19141">MASMKQDELKEYEASCQALQQCKSSLLLSTLSEAGLPEISYAPYWRNEQGEFCIFVSRLAAHTMNLLANPVCSVLFIEDETESRNLFARERLSYRCEVEEAHTDSVEYGSTLDSMEAHLGATIPLLRGLPDFHLFKLKPQSGSYVVGFGKAFEVDPVDNSLSHLNVDRLKG</sequence>
<dbReference type="GO" id="GO:0005829">
    <property type="term" value="C:cytosol"/>
    <property type="evidence" value="ECO:0007669"/>
    <property type="project" value="TreeGrafter"/>
</dbReference>
<dbReference type="SUPFAM" id="SSF50475">
    <property type="entry name" value="FMN-binding split barrel"/>
    <property type="match status" value="1"/>
</dbReference>
<accession>A0A8J7F7Q5</accession>
<dbReference type="RefSeq" id="WP_193952198.1">
    <property type="nucleotide sequence ID" value="NZ_JADEYS010000004.1"/>
</dbReference>